<dbReference type="SUPFAM" id="SSF90123">
    <property type="entry name" value="ABC transporter transmembrane region"/>
    <property type="match status" value="1"/>
</dbReference>
<dbReference type="KEGG" id="eli:ELI_09025"/>
<accession>Q2N8U4</accession>
<feature type="domain" description="ABC transporter" evidence="8">
    <location>
        <begin position="346"/>
        <end position="559"/>
    </location>
</feature>
<dbReference type="Pfam" id="PF00005">
    <property type="entry name" value="ABC_tran"/>
    <property type="match status" value="1"/>
</dbReference>
<evidence type="ECO:0000259" key="8">
    <source>
        <dbReference type="PROSITE" id="PS50893"/>
    </source>
</evidence>
<reference evidence="11" key="1">
    <citation type="journal article" date="2009" name="J. Bacteriol.">
        <title>Complete genome sequence of Erythrobacter litoralis HTCC2594.</title>
        <authorList>
            <person name="Oh H.M."/>
            <person name="Giovannoni S.J."/>
            <person name="Ferriera S."/>
            <person name="Johnson J."/>
            <person name="Cho J.C."/>
        </authorList>
    </citation>
    <scope>NUCLEOTIDE SEQUENCE [LARGE SCALE GENOMIC DNA]</scope>
    <source>
        <strain evidence="11">HTCC2594</strain>
    </source>
</reference>
<dbReference type="SUPFAM" id="SSF52540">
    <property type="entry name" value="P-loop containing nucleoside triphosphate hydrolases"/>
    <property type="match status" value="1"/>
</dbReference>
<keyword evidence="5 7" id="KW-1133">Transmembrane helix</keyword>
<feature type="transmembrane region" description="Helical" evidence="7">
    <location>
        <begin position="67"/>
        <end position="92"/>
    </location>
</feature>
<dbReference type="InterPro" id="IPR003593">
    <property type="entry name" value="AAA+_ATPase"/>
</dbReference>
<evidence type="ECO:0000313" key="11">
    <source>
        <dbReference type="Proteomes" id="UP000008808"/>
    </source>
</evidence>
<dbReference type="PANTHER" id="PTHR24221:SF654">
    <property type="entry name" value="ATP-BINDING CASSETTE SUB-FAMILY B MEMBER 6"/>
    <property type="match status" value="1"/>
</dbReference>
<keyword evidence="6 7" id="KW-0472">Membrane</keyword>
<dbReference type="GO" id="GO:0005524">
    <property type="term" value="F:ATP binding"/>
    <property type="evidence" value="ECO:0007669"/>
    <property type="project" value="UniProtKB-KW"/>
</dbReference>
<evidence type="ECO:0000256" key="5">
    <source>
        <dbReference type="ARBA" id="ARBA00022989"/>
    </source>
</evidence>
<dbReference type="Gene3D" id="1.20.1560.10">
    <property type="entry name" value="ABC transporter type 1, transmembrane domain"/>
    <property type="match status" value="1"/>
</dbReference>
<dbReference type="InterPro" id="IPR003439">
    <property type="entry name" value="ABC_transporter-like_ATP-bd"/>
</dbReference>
<dbReference type="SMART" id="SM00382">
    <property type="entry name" value="AAA"/>
    <property type="match status" value="1"/>
</dbReference>
<dbReference type="Pfam" id="PF00664">
    <property type="entry name" value="ABC_membrane"/>
    <property type="match status" value="1"/>
</dbReference>
<evidence type="ECO:0000259" key="9">
    <source>
        <dbReference type="PROSITE" id="PS50929"/>
    </source>
</evidence>
<evidence type="ECO:0000256" key="2">
    <source>
        <dbReference type="ARBA" id="ARBA00022692"/>
    </source>
</evidence>
<feature type="transmembrane region" description="Helical" evidence="7">
    <location>
        <begin position="20"/>
        <end position="47"/>
    </location>
</feature>
<keyword evidence="3" id="KW-0547">Nucleotide-binding</keyword>
<dbReference type="PROSITE" id="PS50893">
    <property type="entry name" value="ABC_TRANSPORTER_2"/>
    <property type="match status" value="1"/>
</dbReference>
<dbReference type="InterPro" id="IPR011527">
    <property type="entry name" value="ABC1_TM_dom"/>
</dbReference>
<dbReference type="Gene3D" id="3.40.50.300">
    <property type="entry name" value="P-loop containing nucleotide triphosphate hydrolases"/>
    <property type="match status" value="1"/>
</dbReference>
<dbReference type="InterPro" id="IPR036640">
    <property type="entry name" value="ABC1_TM_sf"/>
</dbReference>
<sequence>MQSLFGLISRRLRLQLAGVLVLMSAGAIFELLTIGAVLPFLATALAVEQFPSSDAINNALNLIHSEPVTAAAIILVVGASASAMIQILIVWAQQALIARFGHDLSNRLFRKAILSPFLASSDRKVGDLIAGQAKIQELVHALLQPVVHALTGGLLAICIVGGLVYLEPVATIVGGAIFVLVYLVMEMATRRRRTIESANIAAHLDLKTRLMEQAIGGYRDIVLAGKQANFADRFSNSDFAYRNGVKQSRAIAIMPRYLVEAFGIAILVVLTIALAEADGGFSQALPTLGVLAVGAQRLLPRLQAIWAGYSAMRSHKDVIKDIEHLLGSDPIILPSAPSALSLRGCITCESVNFAYGCSNVGVFDIDLRITRGECIGITGPTGSGKSTLTNILAGLVVPDSGTVQIDGVDLDDGMLASWHQSVGYVPRKAFLIDGTIRSNVVFPDCSRSTEDAKIWQALEIAQVRDHVELLPHGLDSDTGERGANLSDGQIQRIGIARAIHRSPSLLILDEATSALDLQTERRLLDALQEIPELTLIVITHRPGTLELCDRVIRLKDGRLC</sequence>
<dbReference type="eggNOG" id="COG1132">
    <property type="taxonomic scope" value="Bacteria"/>
</dbReference>
<organism evidence="10 11">
    <name type="scientific">Erythrobacter litoralis (strain HTCC2594)</name>
    <dbReference type="NCBI Taxonomy" id="314225"/>
    <lineage>
        <taxon>Bacteria</taxon>
        <taxon>Pseudomonadati</taxon>
        <taxon>Pseudomonadota</taxon>
        <taxon>Alphaproteobacteria</taxon>
        <taxon>Sphingomonadales</taxon>
        <taxon>Erythrobacteraceae</taxon>
        <taxon>Erythrobacter/Porphyrobacter group</taxon>
        <taxon>Erythrobacter</taxon>
    </lineage>
</organism>
<evidence type="ECO:0000256" key="6">
    <source>
        <dbReference type="ARBA" id="ARBA00023136"/>
    </source>
</evidence>
<dbReference type="GO" id="GO:0140359">
    <property type="term" value="F:ABC-type transporter activity"/>
    <property type="evidence" value="ECO:0007669"/>
    <property type="project" value="InterPro"/>
</dbReference>
<dbReference type="OrthoDB" id="5288711at2"/>
<dbReference type="HOGENOM" id="CLU_000604_84_3_5"/>
<keyword evidence="2 7" id="KW-0812">Transmembrane</keyword>
<feature type="domain" description="ABC transmembrane type-1" evidence="9">
    <location>
        <begin position="17"/>
        <end position="314"/>
    </location>
</feature>
<protein>
    <submittedName>
        <fullName evidence="10">ATP-binding protein of ABC transporter</fullName>
    </submittedName>
</protein>
<dbReference type="PANTHER" id="PTHR24221">
    <property type="entry name" value="ATP-BINDING CASSETTE SUB-FAMILY B"/>
    <property type="match status" value="1"/>
</dbReference>
<keyword evidence="11" id="KW-1185">Reference proteome</keyword>
<evidence type="ECO:0000256" key="4">
    <source>
        <dbReference type="ARBA" id="ARBA00022840"/>
    </source>
</evidence>
<dbReference type="CDD" id="cd03228">
    <property type="entry name" value="ABCC_MRP_Like"/>
    <property type="match status" value="1"/>
</dbReference>
<proteinExistence type="predicted"/>
<dbReference type="RefSeq" id="WP_011414727.1">
    <property type="nucleotide sequence ID" value="NC_007722.1"/>
</dbReference>
<dbReference type="InterPro" id="IPR027417">
    <property type="entry name" value="P-loop_NTPase"/>
</dbReference>
<dbReference type="GO" id="GO:0005886">
    <property type="term" value="C:plasma membrane"/>
    <property type="evidence" value="ECO:0007669"/>
    <property type="project" value="UniProtKB-SubCell"/>
</dbReference>
<name>Q2N8U4_ERYLH</name>
<feature type="transmembrane region" description="Helical" evidence="7">
    <location>
        <begin position="257"/>
        <end position="275"/>
    </location>
</feature>
<dbReference type="PROSITE" id="PS50929">
    <property type="entry name" value="ABC_TM1F"/>
    <property type="match status" value="1"/>
</dbReference>
<feature type="transmembrane region" description="Helical" evidence="7">
    <location>
        <begin position="142"/>
        <end position="163"/>
    </location>
</feature>
<evidence type="ECO:0000256" key="1">
    <source>
        <dbReference type="ARBA" id="ARBA00004651"/>
    </source>
</evidence>
<dbReference type="Proteomes" id="UP000008808">
    <property type="component" value="Chromosome"/>
</dbReference>
<evidence type="ECO:0000256" key="3">
    <source>
        <dbReference type="ARBA" id="ARBA00022741"/>
    </source>
</evidence>
<feature type="transmembrane region" description="Helical" evidence="7">
    <location>
        <begin position="169"/>
        <end position="185"/>
    </location>
</feature>
<dbReference type="AlphaFoldDB" id="Q2N8U4"/>
<evidence type="ECO:0000313" key="10">
    <source>
        <dbReference type="EMBL" id="ABC63897.1"/>
    </source>
</evidence>
<dbReference type="InterPro" id="IPR039421">
    <property type="entry name" value="Type_1_exporter"/>
</dbReference>
<dbReference type="EMBL" id="CP000157">
    <property type="protein sequence ID" value="ABC63897.1"/>
    <property type="molecule type" value="Genomic_DNA"/>
</dbReference>
<dbReference type="STRING" id="314225.ELI_09025"/>
<dbReference type="GO" id="GO:0016887">
    <property type="term" value="F:ATP hydrolysis activity"/>
    <property type="evidence" value="ECO:0007669"/>
    <property type="project" value="InterPro"/>
</dbReference>
<comment type="subcellular location">
    <subcellularLocation>
        <location evidence="1">Cell membrane</location>
        <topology evidence="1">Multi-pass membrane protein</topology>
    </subcellularLocation>
</comment>
<evidence type="ECO:0000256" key="7">
    <source>
        <dbReference type="SAM" id="Phobius"/>
    </source>
</evidence>
<gene>
    <name evidence="10" type="ordered locus">ELI_09025</name>
</gene>
<keyword evidence="4 10" id="KW-0067">ATP-binding</keyword>